<dbReference type="PROSITE" id="PS51123">
    <property type="entry name" value="OMPA_2"/>
    <property type="match status" value="1"/>
</dbReference>
<keyword evidence="5" id="KW-1185">Reference proteome</keyword>
<feature type="chain" id="PRO_5003279221" evidence="2">
    <location>
        <begin position="17"/>
        <end position="172"/>
    </location>
</feature>
<evidence type="ECO:0000259" key="3">
    <source>
        <dbReference type="PROSITE" id="PS51123"/>
    </source>
</evidence>
<dbReference type="HOGENOM" id="CLU_1553646_0_0_4"/>
<dbReference type="OrthoDB" id="9809164at2"/>
<feature type="domain" description="OmpA-like" evidence="3">
    <location>
        <begin position="73"/>
        <end position="172"/>
    </location>
</feature>
<sequence>MAKTILTAVLSGCLMAACTSTPPPEPPLARRTEIVVLKRTGYSDAAILDEEEGSYFWLPQAVSPAGIALSFQTASGEHKVLHTVYFRTDSAVLSAHEKQALQRAAPMLRQQGVTLSGYADPRAGVEYNNRLAARRAESVARYLDGLGVRVNRRCIFGETRLPDSDLCEWRTQ</sequence>
<evidence type="ECO:0000256" key="2">
    <source>
        <dbReference type="SAM" id="SignalP"/>
    </source>
</evidence>
<dbReference type="Proteomes" id="UP000004105">
    <property type="component" value="Unassembled WGS sequence"/>
</dbReference>
<dbReference type="Pfam" id="PF00691">
    <property type="entry name" value="OmpA"/>
    <property type="match status" value="1"/>
</dbReference>
<dbReference type="SUPFAM" id="SSF103088">
    <property type="entry name" value="OmpA-like"/>
    <property type="match status" value="1"/>
</dbReference>
<proteinExistence type="predicted"/>
<reference evidence="4 5" key="1">
    <citation type="submission" date="2011-02" db="EMBL/GenBank/DDBJ databases">
        <authorList>
            <person name="Muzny D."/>
            <person name="Qin X."/>
            <person name="Deng J."/>
            <person name="Jiang H."/>
            <person name="Liu Y."/>
            <person name="Qu J."/>
            <person name="Song X.-Z."/>
            <person name="Zhang L."/>
            <person name="Thornton R."/>
            <person name="Coyle M."/>
            <person name="Francisco L."/>
            <person name="Jackson L."/>
            <person name="Javaid M."/>
            <person name="Korchina V."/>
            <person name="Kovar C."/>
            <person name="Mata R."/>
            <person name="Mathew T."/>
            <person name="Ngo R."/>
            <person name="Nguyen L."/>
            <person name="Nguyen N."/>
            <person name="Okwuonu G."/>
            <person name="Ongeri F."/>
            <person name="Pham C."/>
            <person name="Simmons D."/>
            <person name="Wilczek-Boney K."/>
            <person name="Hale W."/>
            <person name="Jakkamsetti A."/>
            <person name="Pham P."/>
            <person name="Ruth R."/>
            <person name="San Lucas F."/>
            <person name="Warren J."/>
            <person name="Zhang J."/>
            <person name="Zhao Z."/>
            <person name="Zhou C."/>
            <person name="Zhu D."/>
            <person name="Lee S."/>
            <person name="Bess C."/>
            <person name="Blankenburg K."/>
            <person name="Forbes L."/>
            <person name="Fu Q."/>
            <person name="Gubbala S."/>
            <person name="Hirani K."/>
            <person name="Jayaseelan J.C."/>
            <person name="Lara F."/>
            <person name="Munidasa M."/>
            <person name="Palculict T."/>
            <person name="Patil S."/>
            <person name="Pu L.-L."/>
            <person name="Saada N."/>
            <person name="Tang L."/>
            <person name="Weissenberger G."/>
            <person name="Zhu Y."/>
            <person name="Hemphill L."/>
            <person name="Shang Y."/>
            <person name="Youmans B."/>
            <person name="Ayvaz T."/>
            <person name="Ross M."/>
            <person name="Santibanez J."/>
            <person name="Aqrawi P."/>
            <person name="Gross S."/>
            <person name="Joshi V."/>
            <person name="Fowler G."/>
            <person name="Nazareth L."/>
            <person name="Reid J."/>
            <person name="Worley K."/>
            <person name="Petrosino J."/>
            <person name="Highlander S."/>
            <person name="Gibbs R."/>
        </authorList>
    </citation>
    <scope>NUCLEOTIDE SEQUENCE [LARGE SCALE GENOMIC DNA]</scope>
    <source>
        <strain evidence="4 5">ATCC BAA-1200</strain>
    </source>
</reference>
<feature type="signal peptide" evidence="2">
    <location>
        <begin position="1"/>
        <end position="16"/>
    </location>
</feature>
<dbReference type="EMBL" id="AFAY01000002">
    <property type="protein sequence ID" value="EGF12255.1"/>
    <property type="molecule type" value="Genomic_DNA"/>
</dbReference>
<dbReference type="Gene3D" id="3.30.1330.60">
    <property type="entry name" value="OmpA-like domain"/>
    <property type="match status" value="1"/>
</dbReference>
<evidence type="ECO:0000256" key="1">
    <source>
        <dbReference type="PROSITE-ProRule" id="PRU00473"/>
    </source>
</evidence>
<keyword evidence="1" id="KW-0472">Membrane</keyword>
<dbReference type="CDD" id="cd07185">
    <property type="entry name" value="OmpA_C-like"/>
    <property type="match status" value="1"/>
</dbReference>
<evidence type="ECO:0000313" key="4">
    <source>
        <dbReference type="EMBL" id="EGF12255.1"/>
    </source>
</evidence>
<name>F2B8G0_9NEIS</name>
<evidence type="ECO:0000313" key="5">
    <source>
        <dbReference type="Proteomes" id="UP000004105"/>
    </source>
</evidence>
<accession>F2B8G0</accession>
<organism evidence="4 5">
    <name type="scientific">Neisseria bacilliformis ATCC BAA-1200</name>
    <dbReference type="NCBI Taxonomy" id="888742"/>
    <lineage>
        <taxon>Bacteria</taxon>
        <taxon>Pseudomonadati</taxon>
        <taxon>Pseudomonadota</taxon>
        <taxon>Betaproteobacteria</taxon>
        <taxon>Neisseriales</taxon>
        <taxon>Neisseriaceae</taxon>
        <taxon>Neisseria</taxon>
    </lineage>
</organism>
<dbReference type="RefSeq" id="WP_007341059.1">
    <property type="nucleotide sequence ID" value="NZ_GL878494.1"/>
</dbReference>
<dbReference type="InterPro" id="IPR036737">
    <property type="entry name" value="OmpA-like_sf"/>
</dbReference>
<dbReference type="PROSITE" id="PS51257">
    <property type="entry name" value="PROKAR_LIPOPROTEIN"/>
    <property type="match status" value="1"/>
</dbReference>
<gene>
    <name evidence="4" type="primary">pal</name>
    <name evidence="4" type="ORF">HMPREF9123_0044</name>
</gene>
<dbReference type="AlphaFoldDB" id="F2B8G0"/>
<keyword evidence="2" id="KW-0732">Signal</keyword>
<dbReference type="InterPro" id="IPR006665">
    <property type="entry name" value="OmpA-like"/>
</dbReference>
<comment type="caution">
    <text evidence="4">The sequence shown here is derived from an EMBL/GenBank/DDBJ whole genome shotgun (WGS) entry which is preliminary data.</text>
</comment>
<protein>
    <submittedName>
        <fullName evidence="4">OmpA family protein</fullName>
    </submittedName>
</protein>
<dbReference type="GO" id="GO:0016020">
    <property type="term" value="C:membrane"/>
    <property type="evidence" value="ECO:0007669"/>
    <property type="project" value="UniProtKB-UniRule"/>
</dbReference>